<accession>H9ZZ44</accession>
<reference evidence="3" key="1">
    <citation type="submission" date="2012-03" db="EMBL/GenBank/DDBJ databases">
        <title>Fervidicoccus fontis complete genome analysis confirms its distinct phylogenetic position and predicts its environmental function.</title>
        <authorList>
            <person name="Lebedinsky A.V."/>
            <person name="Mardanov A.V."/>
            <person name="Gumerov V.M."/>
            <person name="Beletsky A.V."/>
            <person name="Kublanov I.V."/>
            <person name="Perevalova A.A."/>
            <person name="Bonch-Osmolovskaya E.A."/>
            <person name="Ravin N.V."/>
            <person name="Skryabin K.G."/>
        </authorList>
    </citation>
    <scope>NUCLEOTIDE SEQUENCE [LARGE SCALE GENOMIC DNA]</scope>
    <source>
        <strain evidence="3">DSM 19380 / VKM B-2539 / Kam940</strain>
    </source>
</reference>
<feature type="transmembrane region" description="Helical" evidence="1">
    <location>
        <begin position="12"/>
        <end position="41"/>
    </location>
</feature>
<proteinExistence type="predicted"/>
<dbReference type="KEGG" id="ffo:FFONT_0005"/>
<evidence type="ECO:0000256" key="1">
    <source>
        <dbReference type="SAM" id="Phobius"/>
    </source>
</evidence>
<keyword evidence="1" id="KW-1133">Transmembrane helix</keyword>
<dbReference type="eggNOG" id="arCOG05371">
    <property type="taxonomic scope" value="Archaea"/>
</dbReference>
<dbReference type="EMBL" id="CP003423">
    <property type="protein sequence ID" value="AFH42001.1"/>
    <property type="molecule type" value="Genomic_DNA"/>
</dbReference>
<feature type="transmembrane region" description="Helical" evidence="1">
    <location>
        <begin position="74"/>
        <end position="90"/>
    </location>
</feature>
<dbReference type="InParanoid" id="H9ZZ44"/>
<dbReference type="HOGENOM" id="CLU_1773081_0_0_2"/>
<dbReference type="Proteomes" id="UP000007391">
    <property type="component" value="Chromosome"/>
</dbReference>
<feature type="transmembrane region" description="Helical" evidence="1">
    <location>
        <begin position="47"/>
        <end position="67"/>
    </location>
</feature>
<dbReference type="RefSeq" id="WP_014557150.1">
    <property type="nucleotide sequence ID" value="NC_017461.1"/>
</dbReference>
<organism evidence="2 3">
    <name type="scientific">Fervidicoccus fontis (strain DSM 19380 / JCM 18336 / VKM B-2539 / Kam940)</name>
    <dbReference type="NCBI Taxonomy" id="1163730"/>
    <lineage>
        <taxon>Archaea</taxon>
        <taxon>Thermoproteota</taxon>
        <taxon>Thermoprotei</taxon>
        <taxon>Fervidicoccales</taxon>
        <taxon>Fervidicoccaceae</taxon>
        <taxon>Fervidicoccus</taxon>
    </lineage>
</organism>
<keyword evidence="1" id="KW-0812">Transmembrane</keyword>
<dbReference type="GeneID" id="12450384"/>
<gene>
    <name evidence="2" type="ordered locus">FFONT_0005</name>
</gene>
<dbReference type="AlphaFoldDB" id="H9ZZ44"/>
<feature type="transmembrane region" description="Helical" evidence="1">
    <location>
        <begin position="110"/>
        <end position="132"/>
    </location>
</feature>
<reference evidence="2 3" key="2">
    <citation type="journal article" date="2014" name="Extremophiles">
        <title>Analysis of the complete genome of Fervidococcus fontis confirms the distinct phylogenetic position of the order Fervidicoccales and suggests its environmental function.</title>
        <authorList>
            <person name="Lebedinsky A.V."/>
            <person name="Mardanov A.V."/>
            <person name="Kublanov I.V."/>
            <person name="Gumerov V.M."/>
            <person name="Beletsky A.V."/>
            <person name="Perevalova A.A."/>
            <person name="Bidzhieva S.Kh."/>
            <person name="Bonch-Osmolovskaya E.A."/>
            <person name="Skryabin K.G."/>
            <person name="Ravin N.V."/>
        </authorList>
    </citation>
    <scope>NUCLEOTIDE SEQUENCE [LARGE SCALE GENOMIC DNA]</scope>
    <source>
        <strain evidence="3">DSM 19380 / VKM B-2539 / Kam940</strain>
    </source>
</reference>
<protein>
    <submittedName>
        <fullName evidence="2">Uncharacterized protein</fullName>
    </submittedName>
</protein>
<keyword evidence="1" id="KW-0472">Membrane</keyword>
<evidence type="ECO:0000313" key="3">
    <source>
        <dbReference type="Proteomes" id="UP000007391"/>
    </source>
</evidence>
<name>H9ZZ44_FERFK</name>
<sequence>MAKIWDAYPPENTLGLVVSSLLSAVFLYAFSAFLSLLMIVLKSPKSASFVTAVPLMLSFLSYSSLWLNLKASAYISPFNCISALFYYYFSGNEPATGGYFTSGGKELMNVTLTAFSLIGWTIIMLILAIILLRKMRGVSIEEIRLV</sequence>
<evidence type="ECO:0000313" key="2">
    <source>
        <dbReference type="EMBL" id="AFH42001.1"/>
    </source>
</evidence>
<keyword evidence="3" id="KW-1185">Reference proteome</keyword>